<feature type="signal peptide" evidence="1">
    <location>
        <begin position="1"/>
        <end position="17"/>
    </location>
</feature>
<dbReference type="Pfam" id="PF24137">
    <property type="entry name" value="DA_N"/>
    <property type="match status" value="1"/>
</dbReference>
<comment type="caution">
    <text evidence="4">The sequence shown here is derived from an EMBL/GenBank/DDBJ whole genome shotgun (WGS) entry which is preliminary data.</text>
</comment>
<feature type="domain" description="Diels-Alderase N-terminal" evidence="2">
    <location>
        <begin position="54"/>
        <end position="216"/>
    </location>
</feature>
<keyword evidence="1" id="KW-0732">Signal</keyword>
<gene>
    <name evidence="4" type="ORF">CEP51_016731</name>
</gene>
<reference evidence="4 5" key="1">
    <citation type="submission" date="2017-06" db="EMBL/GenBank/DDBJ databases">
        <title>Comparative genomic analysis of Ambrosia Fusariam Clade fungi.</title>
        <authorList>
            <person name="Stajich J.E."/>
            <person name="Carrillo J."/>
            <person name="Kijimoto T."/>
            <person name="Eskalen A."/>
            <person name="O'Donnell K."/>
            <person name="Kasson M."/>
        </authorList>
    </citation>
    <scope>NUCLEOTIDE SEQUENCE [LARGE SCALE GENOMIC DNA]</scope>
    <source>
        <strain evidence="4 5">NRRL62606</strain>
    </source>
</reference>
<evidence type="ECO:0000259" key="2">
    <source>
        <dbReference type="Pfam" id="PF24137"/>
    </source>
</evidence>
<dbReference type="EMBL" id="NKCL01001362">
    <property type="protein sequence ID" value="RSL40141.1"/>
    <property type="molecule type" value="Genomic_DNA"/>
</dbReference>
<proteinExistence type="predicted"/>
<evidence type="ECO:0000313" key="4">
    <source>
        <dbReference type="EMBL" id="RSL40141.1"/>
    </source>
</evidence>
<feature type="domain" description="AsqO/PenF-like C-terminal" evidence="3">
    <location>
        <begin position="225"/>
        <end position="349"/>
    </location>
</feature>
<keyword evidence="5" id="KW-1185">Reference proteome</keyword>
<dbReference type="InterPro" id="IPR056402">
    <property type="entry name" value="DA_N"/>
</dbReference>
<protein>
    <recommendedName>
        <fullName evidence="6">AttH domain-containing protein</fullName>
    </recommendedName>
</protein>
<evidence type="ECO:0000256" key="1">
    <source>
        <dbReference type="SAM" id="SignalP"/>
    </source>
</evidence>
<accession>A0A428NH71</accession>
<dbReference type="SUPFAM" id="SSF159245">
    <property type="entry name" value="AttH-like"/>
    <property type="match status" value="1"/>
</dbReference>
<dbReference type="Proteomes" id="UP000287972">
    <property type="component" value="Unassembled WGS sequence"/>
</dbReference>
<dbReference type="Pfam" id="PF25581">
    <property type="entry name" value="AsqO_C"/>
    <property type="match status" value="1"/>
</dbReference>
<evidence type="ECO:0008006" key="6">
    <source>
        <dbReference type="Google" id="ProtNLM"/>
    </source>
</evidence>
<evidence type="ECO:0000259" key="3">
    <source>
        <dbReference type="Pfam" id="PF25581"/>
    </source>
</evidence>
<dbReference type="AlphaFoldDB" id="A0A428NH71"/>
<sequence>MRASSSILLSTCGMATALLGSESYLFPAGQVHAPTEADSRVGLRAFDGPHINANNGSAYQWWYFDAVAKDSSAAVVAQFYPGWFPESNGVLLNLVWPNGSTYYEVIPAGALQLTTVGDSSQGYADDAAMTWFGSSDLSTYHVTLNLPQVGVSGKITLQSKASPRVAGGLKRPGASFDFAPFLYWANTIPDSNVTVDLVVNGTNLSFTGAGYHDQNWGLANFAHRLTQWYWGHTSVGNYSLVFFYHLDESQNVTSSAFLAENGKPLATGFSNTKVTPQGPNVSVPVKARADIESWIIEVEDLKRRKYVFTLENKVASATDAEVYQRWVGITTGGQVGGLNSTGPAIVELMHNPELVLVA</sequence>
<organism evidence="4 5">
    <name type="scientific">Fusarium floridanum</name>
    <dbReference type="NCBI Taxonomy" id="1325733"/>
    <lineage>
        <taxon>Eukaryota</taxon>
        <taxon>Fungi</taxon>
        <taxon>Dikarya</taxon>
        <taxon>Ascomycota</taxon>
        <taxon>Pezizomycotina</taxon>
        <taxon>Sordariomycetes</taxon>
        <taxon>Hypocreomycetidae</taxon>
        <taxon>Hypocreales</taxon>
        <taxon>Nectriaceae</taxon>
        <taxon>Fusarium</taxon>
        <taxon>Fusarium solani species complex</taxon>
    </lineage>
</organism>
<name>A0A428NH71_9HYPO</name>
<dbReference type="InterPro" id="IPR057722">
    <property type="entry name" value="AsqO/PenF-like_C"/>
</dbReference>
<feature type="chain" id="PRO_5019160803" description="AttH domain-containing protein" evidence="1">
    <location>
        <begin position="18"/>
        <end position="358"/>
    </location>
</feature>
<evidence type="ECO:0000313" key="5">
    <source>
        <dbReference type="Proteomes" id="UP000287972"/>
    </source>
</evidence>